<dbReference type="PANTHER" id="PTHR31052">
    <property type="entry name" value="COBRA-LIKE PROTEIN 7"/>
    <property type="match status" value="1"/>
</dbReference>
<keyword evidence="2" id="KW-0732">Signal</keyword>
<dbReference type="PANTHER" id="PTHR31052:SF2">
    <property type="entry name" value="COBRA-LIKE PROTEIN 10"/>
    <property type="match status" value="1"/>
</dbReference>
<comment type="caution">
    <text evidence="4">The sequence shown here is derived from an EMBL/GenBank/DDBJ whole genome shotgun (WGS) entry which is preliminary data.</text>
</comment>
<evidence type="ECO:0000256" key="1">
    <source>
        <dbReference type="ARBA" id="ARBA00005507"/>
    </source>
</evidence>
<accession>A0ABD1QJK6</accession>
<name>A0ABD1QJK6_9LAMI</name>
<sequence>MNETKARAIFLLEVFKLPPDMNRTALNPPQNWEIEGVLNPTYKCSPPFRVDPSEFPDPSGISATISTIASWHINKAFPGYENVYSFNGTKLPQLKNTILMQGLPGLNYLFAEVNGTC</sequence>
<evidence type="ECO:0000313" key="5">
    <source>
        <dbReference type="Proteomes" id="UP001604336"/>
    </source>
</evidence>
<comment type="similarity">
    <text evidence="1">Belongs to the COBRA family.</text>
</comment>
<gene>
    <name evidence="4" type="ORF">Adt_36987</name>
</gene>
<evidence type="ECO:0000256" key="2">
    <source>
        <dbReference type="ARBA" id="ARBA00022729"/>
    </source>
</evidence>
<dbReference type="Pfam" id="PF04833">
    <property type="entry name" value="COBRA"/>
    <property type="match status" value="1"/>
</dbReference>
<keyword evidence="5" id="KW-1185">Reference proteome</keyword>
<dbReference type="EMBL" id="JBFOLK010000011">
    <property type="protein sequence ID" value="KAL2476251.1"/>
    <property type="molecule type" value="Genomic_DNA"/>
</dbReference>
<dbReference type="GO" id="GO:0005886">
    <property type="term" value="C:plasma membrane"/>
    <property type="evidence" value="ECO:0007669"/>
    <property type="project" value="UniProtKB-SubCell"/>
</dbReference>
<evidence type="ECO:0000313" key="4">
    <source>
        <dbReference type="EMBL" id="KAL2476251.1"/>
    </source>
</evidence>
<evidence type="ECO:0000256" key="3">
    <source>
        <dbReference type="ARBA" id="ARBA00023180"/>
    </source>
</evidence>
<protein>
    <submittedName>
        <fullName evidence="4">COBRA-like protein 10</fullName>
    </submittedName>
</protein>
<keyword evidence="3" id="KW-0325">Glycoprotein</keyword>
<dbReference type="GO" id="GO:0098552">
    <property type="term" value="C:side of membrane"/>
    <property type="evidence" value="ECO:0007669"/>
    <property type="project" value="UniProtKB-KW"/>
</dbReference>
<dbReference type="Proteomes" id="UP001604336">
    <property type="component" value="Unassembled WGS sequence"/>
</dbReference>
<dbReference type="InterPro" id="IPR006918">
    <property type="entry name" value="COBRA_pln"/>
</dbReference>
<proteinExistence type="inferred from homology"/>
<reference evidence="5" key="1">
    <citation type="submission" date="2024-07" db="EMBL/GenBank/DDBJ databases">
        <title>Two chromosome-level genome assemblies of Korean endemic species Abeliophyllum distichum and Forsythia ovata (Oleaceae).</title>
        <authorList>
            <person name="Jang H."/>
        </authorList>
    </citation>
    <scope>NUCLEOTIDE SEQUENCE [LARGE SCALE GENOMIC DNA]</scope>
</reference>
<organism evidence="4 5">
    <name type="scientific">Abeliophyllum distichum</name>
    <dbReference type="NCBI Taxonomy" id="126358"/>
    <lineage>
        <taxon>Eukaryota</taxon>
        <taxon>Viridiplantae</taxon>
        <taxon>Streptophyta</taxon>
        <taxon>Embryophyta</taxon>
        <taxon>Tracheophyta</taxon>
        <taxon>Spermatophyta</taxon>
        <taxon>Magnoliopsida</taxon>
        <taxon>eudicotyledons</taxon>
        <taxon>Gunneridae</taxon>
        <taxon>Pentapetalae</taxon>
        <taxon>asterids</taxon>
        <taxon>lamiids</taxon>
        <taxon>Lamiales</taxon>
        <taxon>Oleaceae</taxon>
        <taxon>Forsythieae</taxon>
        <taxon>Abeliophyllum</taxon>
    </lineage>
</organism>
<dbReference type="AlphaFoldDB" id="A0ABD1QJK6"/>